<name>X0Y2U5_9ZZZZ</name>
<feature type="non-terminal residue" evidence="1">
    <location>
        <position position="35"/>
    </location>
</feature>
<evidence type="ECO:0000313" key="1">
    <source>
        <dbReference type="EMBL" id="GAG31231.1"/>
    </source>
</evidence>
<organism evidence="1">
    <name type="scientific">marine sediment metagenome</name>
    <dbReference type="NCBI Taxonomy" id="412755"/>
    <lineage>
        <taxon>unclassified sequences</taxon>
        <taxon>metagenomes</taxon>
        <taxon>ecological metagenomes</taxon>
    </lineage>
</organism>
<dbReference type="EMBL" id="BARS01041345">
    <property type="protein sequence ID" value="GAG31231.1"/>
    <property type="molecule type" value="Genomic_DNA"/>
</dbReference>
<protein>
    <submittedName>
        <fullName evidence="1">Uncharacterized protein</fullName>
    </submittedName>
</protein>
<gene>
    <name evidence="1" type="ORF">S01H1_62900</name>
</gene>
<sequence>MEWTPVEIGIASTLTEPFAGSVTISAQQDGLNTLD</sequence>
<reference evidence="1" key="1">
    <citation type="journal article" date="2014" name="Front. Microbiol.">
        <title>High frequency of phylogenetically diverse reductive dehalogenase-homologous genes in deep subseafloor sedimentary metagenomes.</title>
        <authorList>
            <person name="Kawai M."/>
            <person name="Futagami T."/>
            <person name="Toyoda A."/>
            <person name="Takaki Y."/>
            <person name="Nishi S."/>
            <person name="Hori S."/>
            <person name="Arai W."/>
            <person name="Tsubouchi T."/>
            <person name="Morono Y."/>
            <person name="Uchiyama I."/>
            <person name="Ito T."/>
            <person name="Fujiyama A."/>
            <person name="Inagaki F."/>
            <person name="Takami H."/>
        </authorList>
    </citation>
    <scope>NUCLEOTIDE SEQUENCE</scope>
    <source>
        <strain evidence="1">Expedition CK06-06</strain>
    </source>
</reference>
<dbReference type="AlphaFoldDB" id="X0Y2U5"/>
<proteinExistence type="predicted"/>
<comment type="caution">
    <text evidence="1">The sequence shown here is derived from an EMBL/GenBank/DDBJ whole genome shotgun (WGS) entry which is preliminary data.</text>
</comment>
<accession>X0Y2U5</accession>